<dbReference type="EnsemblMetazoa" id="GBRI012907-RA">
    <property type="protein sequence ID" value="GBRI012907-PA"/>
    <property type="gene ID" value="GBRI012907"/>
</dbReference>
<accession>A0A1A9WB64</accession>
<organism evidence="2 3">
    <name type="scientific">Glossina brevipalpis</name>
    <dbReference type="NCBI Taxonomy" id="37001"/>
    <lineage>
        <taxon>Eukaryota</taxon>
        <taxon>Metazoa</taxon>
        <taxon>Ecdysozoa</taxon>
        <taxon>Arthropoda</taxon>
        <taxon>Hexapoda</taxon>
        <taxon>Insecta</taxon>
        <taxon>Pterygota</taxon>
        <taxon>Neoptera</taxon>
        <taxon>Endopterygota</taxon>
        <taxon>Diptera</taxon>
        <taxon>Brachycera</taxon>
        <taxon>Muscomorpha</taxon>
        <taxon>Hippoboscoidea</taxon>
        <taxon>Glossinidae</taxon>
        <taxon>Glossina</taxon>
    </lineage>
</organism>
<reference evidence="2" key="2">
    <citation type="submission" date="2020-05" db="UniProtKB">
        <authorList>
            <consortium name="EnsemblMetazoa"/>
        </authorList>
    </citation>
    <scope>IDENTIFICATION</scope>
    <source>
        <strain evidence="2">IAEA</strain>
    </source>
</reference>
<feature type="transmembrane region" description="Helical" evidence="1">
    <location>
        <begin position="49"/>
        <end position="72"/>
    </location>
</feature>
<keyword evidence="1" id="KW-1133">Transmembrane helix</keyword>
<evidence type="ECO:0000313" key="3">
    <source>
        <dbReference type="Proteomes" id="UP000091820"/>
    </source>
</evidence>
<name>A0A1A9WB64_9MUSC</name>
<evidence type="ECO:0000313" key="2">
    <source>
        <dbReference type="EnsemblMetazoa" id="GBRI012907-PA"/>
    </source>
</evidence>
<evidence type="ECO:0000256" key="1">
    <source>
        <dbReference type="SAM" id="Phobius"/>
    </source>
</evidence>
<dbReference type="Proteomes" id="UP000091820">
    <property type="component" value="Unassembled WGS sequence"/>
</dbReference>
<protein>
    <submittedName>
        <fullName evidence="2">Uncharacterized protein</fullName>
    </submittedName>
</protein>
<dbReference type="VEuPathDB" id="VectorBase:GBRI012907"/>
<sequence length="102" mass="11713">MTRNKTKLNRINKYTPAVSALVHSSTLVTAGRRLRFVHMRTCNDALEWISFPFIILILNPIHKFLIMIINLLHFTEELHGDASIAKSTESRCFIINTFGVKD</sequence>
<keyword evidence="1" id="KW-0472">Membrane</keyword>
<proteinExistence type="predicted"/>
<reference evidence="3" key="1">
    <citation type="submission" date="2014-03" db="EMBL/GenBank/DDBJ databases">
        <authorList>
            <person name="Aksoy S."/>
            <person name="Warren W."/>
            <person name="Wilson R.K."/>
        </authorList>
    </citation>
    <scope>NUCLEOTIDE SEQUENCE [LARGE SCALE GENOMIC DNA]</scope>
    <source>
        <strain evidence="3">IAEA</strain>
    </source>
</reference>
<keyword evidence="1" id="KW-0812">Transmembrane</keyword>
<keyword evidence="3" id="KW-1185">Reference proteome</keyword>
<dbReference type="AlphaFoldDB" id="A0A1A9WB64"/>